<dbReference type="PANTHER" id="PTHR45915:SF2">
    <property type="entry name" value="TOUTATIS, ISOFORM E"/>
    <property type="match status" value="1"/>
</dbReference>
<dbReference type="GO" id="GO:0008270">
    <property type="term" value="F:zinc ion binding"/>
    <property type="evidence" value="ECO:0007669"/>
    <property type="project" value="UniProtKB-KW"/>
</dbReference>
<organism evidence="8 9">
    <name type="scientific">Hyaloperonospora brassicae</name>
    <name type="common">Brassica downy mildew</name>
    <name type="synonym">Peronospora brassicae</name>
    <dbReference type="NCBI Taxonomy" id="162125"/>
    <lineage>
        <taxon>Eukaryota</taxon>
        <taxon>Sar</taxon>
        <taxon>Stramenopiles</taxon>
        <taxon>Oomycota</taxon>
        <taxon>Peronosporomycetes</taxon>
        <taxon>Peronosporales</taxon>
        <taxon>Peronosporaceae</taxon>
        <taxon>Hyaloperonospora</taxon>
    </lineage>
</organism>
<evidence type="ECO:0000256" key="4">
    <source>
        <dbReference type="ARBA" id="ARBA00022833"/>
    </source>
</evidence>
<sequence>MAAKIPTLLSIEQQQQQKQLHRPQYQQRWGWRDGHRPKLSPSEESDFIRTYAWPKETELALQCLFKGNYDVRRAVGLIHDARRQTLRLKQEETDRIDKTTFERAMNRHGKKFHLVKRRFGRSVTTCELVSKFYLWKATPGYEKWHDGQREKKRKREAKRLEQVHLATDEHREYCEVCLKGGKLLCCDGCERACHLNCVRPALLDIPEGDWFCSHCRDVVHKHPTQPTMKRNAYNFLDLDAATCTTTTNSKTDSTRFKDESVLPFMHSVRGFGKEMNGKDLTTTKYSAKTRQRTKRGDQVGKRTIDTEDLGGISDMTTESESDGGAAKVFHLLSSNCAVTVAPSKKRRQKKLAMQEVVHRRRCNSPLDSLDDDWSCPVKSAYGKRSIVPQQKDMKGAAAGNRFRYVMPALSLEYCSDPVKPVLRDSMSLQLETASASRKRKRRHDVTHRTLR</sequence>
<dbReference type="InterPro" id="IPR019787">
    <property type="entry name" value="Znf_PHD-finger"/>
</dbReference>
<gene>
    <name evidence="8" type="ORF">HBR001_LOCUS379</name>
</gene>
<comment type="subcellular location">
    <subcellularLocation>
        <location evidence="1">Nucleus</location>
    </subcellularLocation>
</comment>
<dbReference type="Gene3D" id="3.30.40.10">
    <property type="entry name" value="Zinc/RING finger domain, C3HC4 (zinc finger)"/>
    <property type="match status" value="1"/>
</dbReference>
<reference evidence="8" key="1">
    <citation type="submission" date="2022-12" db="EMBL/GenBank/DDBJ databases">
        <authorList>
            <person name="Webb A."/>
        </authorList>
    </citation>
    <scope>NUCLEOTIDE SEQUENCE</scope>
    <source>
        <strain evidence="8">Hp1</strain>
    </source>
</reference>
<keyword evidence="3 5" id="KW-0863">Zinc-finger</keyword>
<dbReference type="InterPro" id="IPR011011">
    <property type="entry name" value="Znf_FYVE_PHD"/>
</dbReference>
<evidence type="ECO:0000256" key="5">
    <source>
        <dbReference type="PROSITE-ProRule" id="PRU00146"/>
    </source>
</evidence>
<name>A0AAV0SXJ9_HYABA</name>
<dbReference type="Gene3D" id="1.10.10.60">
    <property type="entry name" value="Homeodomain-like"/>
    <property type="match status" value="1"/>
</dbReference>
<keyword evidence="9" id="KW-1185">Reference proteome</keyword>
<feature type="region of interest" description="Disordered" evidence="6">
    <location>
        <begin position="1"/>
        <end position="42"/>
    </location>
</feature>
<dbReference type="AlphaFoldDB" id="A0AAV0SXJ9"/>
<feature type="compositionally biased region" description="Basic residues" evidence="6">
    <location>
        <begin position="436"/>
        <end position="451"/>
    </location>
</feature>
<dbReference type="PANTHER" id="PTHR45915">
    <property type="entry name" value="TRANSCRIPTION INTERMEDIARY FACTOR"/>
    <property type="match status" value="1"/>
</dbReference>
<keyword evidence="2" id="KW-0479">Metal-binding</keyword>
<comment type="caution">
    <text evidence="8">The sequence shown here is derived from an EMBL/GenBank/DDBJ whole genome shotgun (WGS) entry which is preliminary data.</text>
</comment>
<dbReference type="SUPFAM" id="SSF57903">
    <property type="entry name" value="FYVE/PHD zinc finger"/>
    <property type="match status" value="1"/>
</dbReference>
<dbReference type="InterPro" id="IPR001965">
    <property type="entry name" value="Znf_PHD"/>
</dbReference>
<proteinExistence type="predicted"/>
<feature type="domain" description="PHD-type" evidence="7">
    <location>
        <begin position="171"/>
        <end position="218"/>
    </location>
</feature>
<evidence type="ECO:0000259" key="7">
    <source>
        <dbReference type="PROSITE" id="PS50016"/>
    </source>
</evidence>
<dbReference type="InterPro" id="IPR013083">
    <property type="entry name" value="Znf_RING/FYVE/PHD"/>
</dbReference>
<dbReference type="GO" id="GO:0005634">
    <property type="term" value="C:nucleus"/>
    <property type="evidence" value="ECO:0007669"/>
    <property type="project" value="UniProtKB-SubCell"/>
</dbReference>
<dbReference type="EMBL" id="CANTFL010000048">
    <property type="protein sequence ID" value="CAI5709979.1"/>
    <property type="molecule type" value="Genomic_DNA"/>
</dbReference>
<protein>
    <recommendedName>
        <fullName evidence="7">PHD-type domain-containing protein</fullName>
    </recommendedName>
</protein>
<evidence type="ECO:0000256" key="2">
    <source>
        <dbReference type="ARBA" id="ARBA00022723"/>
    </source>
</evidence>
<evidence type="ECO:0000313" key="9">
    <source>
        <dbReference type="Proteomes" id="UP001162031"/>
    </source>
</evidence>
<dbReference type="PROSITE" id="PS50016">
    <property type="entry name" value="ZF_PHD_2"/>
    <property type="match status" value="1"/>
</dbReference>
<feature type="compositionally biased region" description="Low complexity" evidence="6">
    <location>
        <begin position="13"/>
        <end position="27"/>
    </location>
</feature>
<dbReference type="Pfam" id="PF00628">
    <property type="entry name" value="PHD"/>
    <property type="match status" value="1"/>
</dbReference>
<evidence type="ECO:0000313" key="8">
    <source>
        <dbReference type="EMBL" id="CAI5709979.1"/>
    </source>
</evidence>
<dbReference type="Proteomes" id="UP001162031">
    <property type="component" value="Unassembled WGS sequence"/>
</dbReference>
<evidence type="ECO:0000256" key="3">
    <source>
        <dbReference type="ARBA" id="ARBA00022771"/>
    </source>
</evidence>
<dbReference type="GO" id="GO:0000785">
    <property type="term" value="C:chromatin"/>
    <property type="evidence" value="ECO:0007669"/>
    <property type="project" value="TreeGrafter"/>
</dbReference>
<evidence type="ECO:0000256" key="1">
    <source>
        <dbReference type="ARBA" id="ARBA00004123"/>
    </source>
</evidence>
<feature type="region of interest" description="Disordered" evidence="6">
    <location>
        <begin position="431"/>
        <end position="451"/>
    </location>
</feature>
<evidence type="ECO:0000256" key="6">
    <source>
        <dbReference type="SAM" id="MobiDB-lite"/>
    </source>
</evidence>
<dbReference type="SMART" id="SM00249">
    <property type="entry name" value="PHD"/>
    <property type="match status" value="1"/>
</dbReference>
<dbReference type="CDD" id="cd15539">
    <property type="entry name" value="PHD1_AIRE"/>
    <property type="match status" value="1"/>
</dbReference>
<accession>A0AAV0SXJ9</accession>
<keyword evidence="4" id="KW-0862">Zinc</keyword>